<comment type="caution">
    <text evidence="2">The sequence shown here is derived from an EMBL/GenBank/DDBJ whole genome shotgun (WGS) entry which is preliminary data.</text>
</comment>
<organism evidence="2 3">
    <name type="scientific">Fusarium austroamericanum</name>
    <dbReference type="NCBI Taxonomy" id="282268"/>
    <lineage>
        <taxon>Eukaryota</taxon>
        <taxon>Fungi</taxon>
        <taxon>Dikarya</taxon>
        <taxon>Ascomycota</taxon>
        <taxon>Pezizomycotina</taxon>
        <taxon>Sordariomycetes</taxon>
        <taxon>Hypocreomycetidae</taxon>
        <taxon>Hypocreales</taxon>
        <taxon>Nectriaceae</taxon>
        <taxon>Fusarium</taxon>
    </lineage>
</organism>
<accession>A0AAN6C5C9</accession>
<feature type="region of interest" description="Disordered" evidence="1">
    <location>
        <begin position="28"/>
        <end position="52"/>
    </location>
</feature>
<dbReference type="AlphaFoldDB" id="A0AAN6C5C9"/>
<evidence type="ECO:0000313" key="3">
    <source>
        <dbReference type="Proteomes" id="UP000537989"/>
    </source>
</evidence>
<dbReference type="Proteomes" id="UP000537989">
    <property type="component" value="Unassembled WGS sequence"/>
</dbReference>
<sequence>MICITRNYLHPTVTSAHARDASIPVSAVKPMPSHTRTNHHLNSGSSGSSGSSGFPNFLRFISRLSRRTNAAQSNYEATSPVVEVGRTLSIGTGSLNLPASETDRHQIGILFVPPLFRFQGSVFGLVEGIQASCRPMTLEPPLLRRNMLLPRPLRPRPKLSAVILPGPHRDAAAAATIQGVARHRLPLTLAFPELQQQGTNRWSSLPWRWEPSQTIGRLRSSEF</sequence>
<protein>
    <submittedName>
        <fullName evidence="2">Uncharacterized protein</fullName>
    </submittedName>
</protein>
<name>A0AAN6C5C9_FUSAU</name>
<reference evidence="2 3" key="1">
    <citation type="submission" date="2020-02" db="EMBL/GenBank/DDBJ databases">
        <title>Identification and distribution of gene clusters putatively required for synthesis of sphingolipid metabolism inhibitors in phylogenetically diverse species of the filamentous fungus Fusarium.</title>
        <authorList>
            <person name="Kim H.-S."/>
            <person name="Busman M."/>
            <person name="Brown D.W."/>
            <person name="Divon H."/>
            <person name="Uhlig S."/>
            <person name="Proctor R.H."/>
        </authorList>
    </citation>
    <scope>NUCLEOTIDE SEQUENCE [LARGE SCALE GENOMIC DNA]</scope>
    <source>
        <strain evidence="2 3">NRRL 2903</strain>
    </source>
</reference>
<evidence type="ECO:0000313" key="2">
    <source>
        <dbReference type="EMBL" id="KAF5242543.1"/>
    </source>
</evidence>
<proteinExistence type="predicted"/>
<evidence type="ECO:0000256" key="1">
    <source>
        <dbReference type="SAM" id="MobiDB-lite"/>
    </source>
</evidence>
<gene>
    <name evidence="2" type="ORF">FAUST_3255</name>
</gene>
<keyword evidence="3" id="KW-1185">Reference proteome</keyword>
<feature type="compositionally biased region" description="Low complexity" evidence="1">
    <location>
        <begin position="43"/>
        <end position="52"/>
    </location>
</feature>
<dbReference type="EMBL" id="JAAMOD010000079">
    <property type="protein sequence ID" value="KAF5242543.1"/>
    <property type="molecule type" value="Genomic_DNA"/>
</dbReference>